<dbReference type="CDD" id="cd16027">
    <property type="entry name" value="SGSH"/>
    <property type="match status" value="1"/>
</dbReference>
<accession>A0ABV1GTW1</accession>
<organism evidence="3 4">
    <name type="scientific">Alistipes intestinihominis</name>
    <dbReference type="NCBI Taxonomy" id="3133172"/>
    <lineage>
        <taxon>Bacteria</taxon>
        <taxon>Pseudomonadati</taxon>
        <taxon>Bacteroidota</taxon>
        <taxon>Bacteroidia</taxon>
        <taxon>Bacteroidales</taxon>
        <taxon>Rikenellaceae</taxon>
        <taxon>Alistipes</taxon>
    </lineage>
</organism>
<evidence type="ECO:0000313" key="3">
    <source>
        <dbReference type="EMBL" id="MEQ2543537.1"/>
    </source>
</evidence>
<dbReference type="EMBL" id="JBBMFL010000001">
    <property type="protein sequence ID" value="MEQ2543537.1"/>
    <property type="molecule type" value="Genomic_DNA"/>
</dbReference>
<keyword evidence="4" id="KW-1185">Reference proteome</keyword>
<gene>
    <name evidence="3" type="ORF">WMO46_01035</name>
</gene>
<proteinExistence type="predicted"/>
<dbReference type="SUPFAM" id="SSF53649">
    <property type="entry name" value="Alkaline phosphatase-like"/>
    <property type="match status" value="1"/>
</dbReference>
<name>A0ABV1GTW1_9BACT</name>
<dbReference type="Gene3D" id="3.40.720.10">
    <property type="entry name" value="Alkaline Phosphatase, subunit A"/>
    <property type="match status" value="1"/>
</dbReference>
<dbReference type="PANTHER" id="PTHR43751">
    <property type="entry name" value="SULFATASE"/>
    <property type="match status" value="1"/>
</dbReference>
<feature type="domain" description="Sulfatase N-terminal" evidence="2">
    <location>
        <begin position="35"/>
        <end position="304"/>
    </location>
</feature>
<dbReference type="InterPro" id="IPR017850">
    <property type="entry name" value="Alkaline_phosphatase_core_sf"/>
</dbReference>
<dbReference type="RefSeq" id="WP_129650830.1">
    <property type="nucleotide sequence ID" value="NZ_JBBMFL010000001.1"/>
</dbReference>
<reference evidence="3 4" key="1">
    <citation type="submission" date="2024-03" db="EMBL/GenBank/DDBJ databases">
        <title>Human intestinal bacterial collection.</title>
        <authorList>
            <person name="Pauvert C."/>
            <person name="Hitch T.C.A."/>
            <person name="Clavel T."/>
        </authorList>
    </citation>
    <scope>NUCLEOTIDE SEQUENCE [LARGE SCALE GENOMIC DNA]</scope>
    <source>
        <strain evidence="3 4">CLA-KB-H122</strain>
    </source>
</reference>
<feature type="signal peptide" evidence="1">
    <location>
        <begin position="1"/>
        <end position="23"/>
    </location>
</feature>
<dbReference type="InterPro" id="IPR000917">
    <property type="entry name" value="Sulfatase_N"/>
</dbReference>
<dbReference type="GeneID" id="78179545"/>
<sequence>MTPTGKIGLGTSLALLSGGIAQAAKPATGTTPKKPNIVLVIADDCRFLDLGCYGSPDAITPNIDRLAAEGVRFTRFFQATAMSSATRHCLLTGLYPVRSGAYPNHTRLNDGVGTLPQYLKQAGYRVALEGKRHIAPIEAFPFEYLSNEQQRTVYPELIEPFLADVARSGEPFFLYVGSTEPHDPWNKGDQSLWNPDDLTLPCNLVDTPATRKQFRNYLAEINELDNQVGAVDALLHKYGLDENTIFIFTSEQGYSFPFGKWTCYDEGLHTGFVIRWPGTVKPGRVTDAMCEYVDVTPTLVDIAGGKIPEGLDGRSFLPVIKGETDSFKNEVYGIQTSRGIFFGPEYYAIRSIRNERYAYIMNLTPEATFKCMSTNPKKGWWMSWKEKAATDEFARRQVERYQKRPAEELYDIVNDPFQTRNLADDPQYAGEKARMRAKLLQWMESQGDKGQQTEMEALEHMVKHR</sequence>
<evidence type="ECO:0000256" key="1">
    <source>
        <dbReference type="SAM" id="SignalP"/>
    </source>
</evidence>
<feature type="chain" id="PRO_5046199549" evidence="1">
    <location>
        <begin position="24"/>
        <end position="465"/>
    </location>
</feature>
<evidence type="ECO:0000259" key="2">
    <source>
        <dbReference type="Pfam" id="PF00884"/>
    </source>
</evidence>
<dbReference type="Proteomes" id="UP001460202">
    <property type="component" value="Unassembled WGS sequence"/>
</dbReference>
<dbReference type="Pfam" id="PF00884">
    <property type="entry name" value="Sulfatase"/>
    <property type="match status" value="1"/>
</dbReference>
<keyword evidence="1" id="KW-0732">Signal</keyword>
<comment type="caution">
    <text evidence="3">The sequence shown here is derived from an EMBL/GenBank/DDBJ whole genome shotgun (WGS) entry which is preliminary data.</text>
</comment>
<evidence type="ECO:0000313" key="4">
    <source>
        <dbReference type="Proteomes" id="UP001460202"/>
    </source>
</evidence>
<protein>
    <submittedName>
        <fullName evidence="3">Sulfatase</fullName>
    </submittedName>
</protein>
<dbReference type="PANTHER" id="PTHR43751:SF1">
    <property type="entry name" value="SULFATASE ATSG-RELATED"/>
    <property type="match status" value="1"/>
</dbReference>
<dbReference type="InterPro" id="IPR052701">
    <property type="entry name" value="GAG_Ulvan_Degrading_Sulfatases"/>
</dbReference>